<evidence type="ECO:0000256" key="9">
    <source>
        <dbReference type="SAM" id="SignalP"/>
    </source>
</evidence>
<sequence length="971" mass="105137">MYIITSNAKYSMISVLSIFSLLFSLQGTHGDYGGWQGGHATFYGGGDASGTMGGACGYGNLYSQGYGTNTAALSTALFNNGLTCGACYEMKCNDDPRWCLGSTITVTATNFCPPNFGLSNDNGGWCNPPLQHFDLAEPVFLQIAQYRAGIVPVSFRRVPCMKKGGIRFTINGHSYFNLVLISNVGGAGDVHAVSIRGSKTGSWQAMSRNWGQNWQSNSYLNGQSLSFQVTTSDGRTVVSNNVAPSNWQFGQTFQGDSRRRLEEKRKPIKVMDCDGKEVAFKLSENCVLKIVQGDITQWSVDGSSDAIVNPANKRMLGGNGADGAIHAAAGPQLRAACYEVREVFPGVRCPTGEARITPGFNLPASHVVHTVGPVYNAKKNPKKLLESAYRNSLRVAKENNIQYIAFTAISCGSFRYPLDEAASIAISTVKEFGKDFKERRYIHDVGEHGERVATFATRHNIILPVDEDNQKWILQPIPRPNNKFLNISLTPSLAIVMGQNLGEEDSRLTQMRRLRAVGSATLPKLHSSSSILARIRLRHASPPLSPLGSESSSSILSSHPWLLELFSICLILVFSKSLKATSLNGPLMHPPMLFLTLLDQYFSNDLTLNHLSKNLVKPRSLINDKVNPANERMLGGGGADGAIHRAAGPQLRAACYEVSEVRPGVRCPLGEARITPGFNLPASRVIHTVGPIYDSAVNPEESLTDSYRNSLRVAKENNIKYIAFPAISCGIYGLLFSLQGTHGDYGGWQSGHATFYGGGDASGTMGGACGYGNLYSQGYGTNTAALSTALFNNGLTCGACYEMKCNDDPRWCLGSTITVTATNFCPPNFGLSNDNGGWCNPPLQHFDLAEPAFLQIAQYRAGIVPVSFRRVPCMKKGGIRFSINGHSYFNLVLISNVGGAGDVHAVSIRGSKTGSWQAMSRNWGQNWQSNSYLNGQSLSFQVTTSDGRTVVSNNVAPSNWQFGQTFQGGQF</sequence>
<dbReference type="PANTHER" id="PTHR31867">
    <property type="entry name" value="EXPANSIN-A15"/>
    <property type="match status" value="1"/>
</dbReference>
<evidence type="ECO:0000313" key="13">
    <source>
        <dbReference type="EMBL" id="KAF3581747.1"/>
    </source>
</evidence>
<evidence type="ECO:0000256" key="3">
    <source>
        <dbReference type="ARBA" id="ARBA00005392"/>
    </source>
</evidence>
<dbReference type="EMBL" id="QGKV02000649">
    <property type="protein sequence ID" value="KAF3581747.1"/>
    <property type="molecule type" value="Genomic_DNA"/>
</dbReference>
<dbReference type="Pfam" id="PF01661">
    <property type="entry name" value="Macro"/>
    <property type="match status" value="2"/>
</dbReference>
<dbReference type="Pfam" id="PF03330">
    <property type="entry name" value="DPBB_1"/>
    <property type="match status" value="2"/>
</dbReference>
<reference evidence="13 14" key="1">
    <citation type="journal article" date="2020" name="BMC Genomics">
        <title>Intraspecific diversification of the crop wild relative Brassica cretica Lam. using demographic model selection.</title>
        <authorList>
            <person name="Kioukis A."/>
            <person name="Michalopoulou V.A."/>
            <person name="Briers L."/>
            <person name="Pirintsos S."/>
            <person name="Studholme D.J."/>
            <person name="Pavlidis P."/>
            <person name="Sarris P.F."/>
        </authorList>
    </citation>
    <scope>NUCLEOTIDE SEQUENCE [LARGE SCALE GENOMIC DNA]</scope>
    <source>
        <strain evidence="14">cv. PFS-1207/04</strain>
    </source>
</reference>
<dbReference type="SUPFAM" id="SSF52949">
    <property type="entry name" value="Macro domain-like"/>
    <property type="match status" value="2"/>
</dbReference>
<name>A0ABQ7DV67_BRACR</name>
<dbReference type="InterPro" id="IPR009009">
    <property type="entry name" value="RlpA-like_DPBB"/>
</dbReference>
<feature type="domain" description="Expansin-like EG45" evidence="10">
    <location>
        <begin position="53"/>
        <end position="165"/>
    </location>
</feature>
<evidence type="ECO:0000256" key="6">
    <source>
        <dbReference type="ARBA" id="ARBA00022729"/>
    </source>
</evidence>
<dbReference type="InterPro" id="IPR002963">
    <property type="entry name" value="Expansin"/>
</dbReference>
<evidence type="ECO:0000259" key="10">
    <source>
        <dbReference type="PROSITE" id="PS50842"/>
    </source>
</evidence>
<gene>
    <name evidence="13" type="ORF">DY000_02035731</name>
</gene>
<dbReference type="CDD" id="cd02908">
    <property type="entry name" value="Macro_OAADPr_deacetylase"/>
    <property type="match status" value="1"/>
</dbReference>
<comment type="caution">
    <text evidence="13">The sequence shown here is derived from an EMBL/GenBank/DDBJ whole genome shotgun (WGS) entry which is preliminary data.</text>
</comment>
<dbReference type="CDD" id="cd22274">
    <property type="entry name" value="DPBB_EXPA_N"/>
    <property type="match status" value="2"/>
</dbReference>
<dbReference type="PROSITE" id="PS50843">
    <property type="entry name" value="EXPANSIN_CBD"/>
    <property type="match status" value="2"/>
</dbReference>
<evidence type="ECO:0000256" key="2">
    <source>
        <dbReference type="ARBA" id="ARBA00004191"/>
    </source>
</evidence>
<evidence type="ECO:0000256" key="8">
    <source>
        <dbReference type="ARBA" id="ARBA00023316"/>
    </source>
</evidence>
<dbReference type="InterPro" id="IPR007118">
    <property type="entry name" value="Expan_Lol_pI"/>
</dbReference>
<keyword evidence="8" id="KW-0961">Cell wall biogenesis/degradation</keyword>
<evidence type="ECO:0000259" key="12">
    <source>
        <dbReference type="PROSITE" id="PS51154"/>
    </source>
</evidence>
<dbReference type="Gene3D" id="2.60.40.760">
    <property type="entry name" value="Expansin, cellulose-binding-like domain"/>
    <property type="match status" value="2"/>
</dbReference>
<proteinExistence type="inferred from homology"/>
<dbReference type="InterPro" id="IPR036908">
    <property type="entry name" value="RlpA-like_sf"/>
</dbReference>
<dbReference type="PROSITE" id="PS50842">
    <property type="entry name" value="EXPANSIN_EG45"/>
    <property type="match status" value="2"/>
</dbReference>
<feature type="domain" description="Expansin-like CBD" evidence="11">
    <location>
        <begin position="888"/>
        <end position="968"/>
    </location>
</feature>
<dbReference type="SMART" id="SM00506">
    <property type="entry name" value="A1pp"/>
    <property type="match status" value="2"/>
</dbReference>
<dbReference type="SMART" id="SM00837">
    <property type="entry name" value="DPBB_1"/>
    <property type="match status" value="2"/>
</dbReference>
<dbReference type="InterPro" id="IPR007117">
    <property type="entry name" value="Expansin_CBD"/>
</dbReference>
<evidence type="ECO:0000313" key="14">
    <source>
        <dbReference type="Proteomes" id="UP000266723"/>
    </source>
</evidence>
<evidence type="ECO:0000256" key="1">
    <source>
        <dbReference type="ARBA" id="ARBA00004170"/>
    </source>
</evidence>
<comment type="similarity">
    <text evidence="3">Belongs to the expansin family. Expansin A subfamily.</text>
</comment>
<feature type="domain" description="Expansin-like EG45" evidence="10">
    <location>
        <begin position="766"/>
        <end position="878"/>
    </location>
</feature>
<feature type="domain" description="Macro" evidence="12">
    <location>
        <begin position="275"/>
        <end position="481"/>
    </location>
</feature>
<evidence type="ECO:0000256" key="4">
    <source>
        <dbReference type="ARBA" id="ARBA00022512"/>
    </source>
</evidence>
<keyword evidence="5" id="KW-0964">Secreted</keyword>
<dbReference type="SUPFAM" id="SSF50685">
    <property type="entry name" value="Barwin-like endoglucanases"/>
    <property type="match status" value="2"/>
</dbReference>
<dbReference type="PROSITE" id="PS51154">
    <property type="entry name" value="MACRO"/>
    <property type="match status" value="2"/>
</dbReference>
<keyword evidence="4" id="KW-0134">Cell wall</keyword>
<keyword evidence="7" id="KW-0472">Membrane</keyword>
<dbReference type="InterPro" id="IPR007112">
    <property type="entry name" value="Expansin/allergen_DPBB_dom"/>
</dbReference>
<comment type="subcellular location">
    <subcellularLocation>
        <location evidence="1">Membrane</location>
        <topology evidence="1">Peripheral membrane protein</topology>
    </subcellularLocation>
    <subcellularLocation>
        <location evidence="2">Secreted</location>
        <location evidence="2">Cell wall</location>
    </subcellularLocation>
</comment>
<evidence type="ECO:0000256" key="5">
    <source>
        <dbReference type="ARBA" id="ARBA00022525"/>
    </source>
</evidence>
<accession>A0ABQ7DV67</accession>
<protein>
    <recommendedName>
        <fullName evidence="15">Expansin</fullName>
    </recommendedName>
</protein>
<organism evidence="13 14">
    <name type="scientific">Brassica cretica</name>
    <name type="common">Mustard</name>
    <dbReference type="NCBI Taxonomy" id="69181"/>
    <lineage>
        <taxon>Eukaryota</taxon>
        <taxon>Viridiplantae</taxon>
        <taxon>Streptophyta</taxon>
        <taxon>Embryophyta</taxon>
        <taxon>Tracheophyta</taxon>
        <taxon>Spermatophyta</taxon>
        <taxon>Magnoliopsida</taxon>
        <taxon>eudicotyledons</taxon>
        <taxon>Gunneridae</taxon>
        <taxon>Pentapetalae</taxon>
        <taxon>rosids</taxon>
        <taxon>malvids</taxon>
        <taxon>Brassicales</taxon>
        <taxon>Brassicaceae</taxon>
        <taxon>Brassiceae</taxon>
        <taxon>Brassica</taxon>
    </lineage>
</organism>
<dbReference type="Gene3D" id="2.40.40.10">
    <property type="entry name" value="RlpA-like domain"/>
    <property type="match status" value="2"/>
</dbReference>
<dbReference type="Proteomes" id="UP000266723">
    <property type="component" value="Unassembled WGS sequence"/>
</dbReference>
<keyword evidence="6 9" id="KW-0732">Signal</keyword>
<evidence type="ECO:0000259" key="11">
    <source>
        <dbReference type="PROSITE" id="PS50843"/>
    </source>
</evidence>
<keyword evidence="14" id="KW-1185">Reference proteome</keyword>
<evidence type="ECO:0008006" key="15">
    <source>
        <dbReference type="Google" id="ProtNLM"/>
    </source>
</evidence>
<feature type="domain" description="Macro" evidence="12">
    <location>
        <begin position="595"/>
        <end position="783"/>
    </location>
</feature>
<feature type="signal peptide" evidence="9">
    <location>
        <begin position="1"/>
        <end position="30"/>
    </location>
</feature>
<dbReference type="PRINTS" id="PR01225">
    <property type="entry name" value="EXPANSNFAMLY"/>
</dbReference>
<dbReference type="PRINTS" id="PR01226">
    <property type="entry name" value="EXPANSIN"/>
</dbReference>
<dbReference type="SUPFAM" id="SSF49590">
    <property type="entry name" value="PHL pollen allergen"/>
    <property type="match status" value="2"/>
</dbReference>
<dbReference type="InterPro" id="IPR002589">
    <property type="entry name" value="Macro_dom"/>
</dbReference>
<feature type="chain" id="PRO_5045204466" description="Expansin" evidence="9">
    <location>
        <begin position="31"/>
        <end position="971"/>
    </location>
</feature>
<evidence type="ECO:0000256" key="7">
    <source>
        <dbReference type="ARBA" id="ARBA00023136"/>
    </source>
</evidence>
<dbReference type="Gene3D" id="3.40.220.10">
    <property type="entry name" value="Leucine Aminopeptidase, subunit E, domain 1"/>
    <property type="match status" value="2"/>
</dbReference>
<feature type="domain" description="Expansin-like CBD" evidence="11">
    <location>
        <begin position="175"/>
        <end position="255"/>
    </location>
</feature>
<dbReference type="InterPro" id="IPR043472">
    <property type="entry name" value="Macro_dom-like"/>
</dbReference>
<dbReference type="Pfam" id="PF01357">
    <property type="entry name" value="Expansin_C"/>
    <property type="match status" value="2"/>
</dbReference>
<dbReference type="InterPro" id="IPR036749">
    <property type="entry name" value="Expansin_CBD_sf"/>
</dbReference>